<dbReference type="HOGENOM" id="CLU_000960_2_6_11"/>
<keyword evidence="2 6" id="KW-0812">Transmembrane</keyword>
<proteinExistence type="predicted"/>
<feature type="transmembrane region" description="Helical" evidence="6">
    <location>
        <begin position="312"/>
        <end position="334"/>
    </location>
</feature>
<protein>
    <submittedName>
        <fullName evidence="8">Major Facilitator Superfamily arabinose transporter</fullName>
    </submittedName>
</protein>
<feature type="transmembrane region" description="Helical" evidence="6">
    <location>
        <begin position="441"/>
        <end position="463"/>
    </location>
</feature>
<dbReference type="KEGG" id="bsd:BLASA_3870"/>
<gene>
    <name evidence="8" type="ordered locus">BLASA_3870</name>
</gene>
<feature type="transmembrane region" description="Helical" evidence="6">
    <location>
        <begin position="250"/>
        <end position="270"/>
    </location>
</feature>
<dbReference type="STRING" id="1146883.BLASA_3870"/>
<feature type="transmembrane region" description="Helical" evidence="6">
    <location>
        <begin position="41"/>
        <end position="63"/>
    </location>
</feature>
<feature type="transmembrane region" description="Helical" evidence="6">
    <location>
        <begin position="188"/>
        <end position="207"/>
    </location>
</feature>
<evidence type="ECO:0000313" key="8">
    <source>
        <dbReference type="EMBL" id="CCG04701.1"/>
    </source>
</evidence>
<dbReference type="eggNOG" id="COG0477">
    <property type="taxonomic scope" value="Bacteria"/>
</dbReference>
<dbReference type="PANTHER" id="PTHR23501">
    <property type="entry name" value="MAJOR FACILITATOR SUPERFAMILY"/>
    <property type="match status" value="1"/>
</dbReference>
<dbReference type="Pfam" id="PF07690">
    <property type="entry name" value="MFS_1"/>
    <property type="match status" value="1"/>
</dbReference>
<dbReference type="PANTHER" id="PTHR23501:SF154">
    <property type="entry name" value="MULTIDRUG-EFFLUX TRANSPORTER RV1634-RELATED"/>
    <property type="match status" value="1"/>
</dbReference>
<evidence type="ECO:0000256" key="6">
    <source>
        <dbReference type="SAM" id="Phobius"/>
    </source>
</evidence>
<feature type="domain" description="Major facilitator superfamily (MFS) profile" evidence="7">
    <location>
        <begin position="37"/>
        <end position="465"/>
    </location>
</feature>
<keyword evidence="3 6" id="KW-1133">Transmembrane helix</keyword>
<evidence type="ECO:0000313" key="9">
    <source>
        <dbReference type="Proteomes" id="UP000007517"/>
    </source>
</evidence>
<evidence type="ECO:0000256" key="4">
    <source>
        <dbReference type="ARBA" id="ARBA00023136"/>
    </source>
</evidence>
<feature type="transmembrane region" description="Helical" evidence="6">
    <location>
        <begin position="228"/>
        <end position="244"/>
    </location>
</feature>
<feature type="transmembrane region" description="Helical" evidence="6">
    <location>
        <begin position="375"/>
        <end position="397"/>
    </location>
</feature>
<feature type="transmembrane region" description="Helical" evidence="6">
    <location>
        <begin position="160"/>
        <end position="182"/>
    </location>
</feature>
<dbReference type="OrthoDB" id="9778875at2"/>
<dbReference type="EMBL" id="FO117623">
    <property type="protein sequence ID" value="CCG04701.1"/>
    <property type="molecule type" value="Genomic_DNA"/>
</dbReference>
<dbReference type="InterPro" id="IPR020846">
    <property type="entry name" value="MFS_dom"/>
</dbReference>
<dbReference type="Proteomes" id="UP000007517">
    <property type="component" value="Chromosome"/>
</dbReference>
<evidence type="ECO:0000256" key="5">
    <source>
        <dbReference type="SAM" id="MobiDB-lite"/>
    </source>
</evidence>
<comment type="subcellular location">
    <subcellularLocation>
        <location evidence="1">Cell membrane</location>
        <topology evidence="1">Multi-pass membrane protein</topology>
    </subcellularLocation>
</comment>
<keyword evidence="9" id="KW-1185">Reference proteome</keyword>
<feature type="transmembrane region" description="Helical" evidence="6">
    <location>
        <begin position="282"/>
        <end position="306"/>
    </location>
</feature>
<feature type="transmembrane region" description="Helical" evidence="6">
    <location>
        <begin position="69"/>
        <end position="89"/>
    </location>
</feature>
<feature type="transmembrane region" description="Helical" evidence="6">
    <location>
        <begin position="346"/>
        <end position="369"/>
    </location>
</feature>
<evidence type="ECO:0000256" key="3">
    <source>
        <dbReference type="ARBA" id="ARBA00022989"/>
    </source>
</evidence>
<feature type="transmembrane region" description="Helical" evidence="6">
    <location>
        <begin position="101"/>
        <end position="125"/>
    </location>
</feature>
<dbReference type="InterPro" id="IPR011701">
    <property type="entry name" value="MFS"/>
</dbReference>
<dbReference type="GO" id="GO:0005886">
    <property type="term" value="C:plasma membrane"/>
    <property type="evidence" value="ECO:0007669"/>
    <property type="project" value="UniProtKB-SubCell"/>
</dbReference>
<dbReference type="InterPro" id="IPR036259">
    <property type="entry name" value="MFS_trans_sf"/>
</dbReference>
<dbReference type="AlphaFoldDB" id="H6RX90"/>
<feature type="region of interest" description="Disordered" evidence="5">
    <location>
        <begin position="1"/>
        <end position="22"/>
    </location>
</feature>
<evidence type="ECO:0000256" key="1">
    <source>
        <dbReference type="ARBA" id="ARBA00004651"/>
    </source>
</evidence>
<reference evidence="9" key="2">
    <citation type="submission" date="2012-02" db="EMBL/GenBank/DDBJ databases">
        <title>Complete genome sequence of Blastococcus saxobsidens strain DD2.</title>
        <authorList>
            <person name="Genoscope."/>
        </authorList>
    </citation>
    <scope>NUCLEOTIDE SEQUENCE [LARGE SCALE GENOMIC DNA]</scope>
    <source>
        <strain evidence="9">DD2</strain>
    </source>
</reference>
<reference evidence="8 9" key="1">
    <citation type="journal article" date="2012" name="J. Bacteriol.">
        <title>Genome Sequence of Blastococcus saxobsidens DD2, a Stone-Inhabiting Bacterium.</title>
        <authorList>
            <person name="Chouaia B."/>
            <person name="Crotti E."/>
            <person name="Brusetti L."/>
            <person name="Daffonchio D."/>
            <person name="Essoussi I."/>
            <person name="Nouioui I."/>
            <person name="Sbissi I."/>
            <person name="Ghodhbane-Gtari F."/>
            <person name="Gtari M."/>
            <person name="Vacherie B."/>
            <person name="Barbe V."/>
            <person name="Medigue C."/>
            <person name="Gury J."/>
            <person name="Pujic P."/>
            <person name="Normand P."/>
        </authorList>
    </citation>
    <scope>NUCLEOTIDE SEQUENCE [LARGE SCALE GENOMIC DNA]</scope>
    <source>
        <strain evidence="8 9">DD2</strain>
    </source>
</reference>
<dbReference type="RefSeq" id="WP_014377576.1">
    <property type="nucleotide sequence ID" value="NC_016943.1"/>
</dbReference>
<keyword evidence="4 6" id="KW-0472">Membrane</keyword>
<dbReference type="SUPFAM" id="SSF103473">
    <property type="entry name" value="MFS general substrate transporter"/>
    <property type="match status" value="1"/>
</dbReference>
<feature type="transmembrane region" description="Helical" evidence="6">
    <location>
        <begin position="131"/>
        <end position="148"/>
    </location>
</feature>
<organism evidence="8 9">
    <name type="scientific">Blastococcus saxobsidens (strain DD2)</name>
    <dbReference type="NCBI Taxonomy" id="1146883"/>
    <lineage>
        <taxon>Bacteria</taxon>
        <taxon>Bacillati</taxon>
        <taxon>Actinomycetota</taxon>
        <taxon>Actinomycetes</taxon>
        <taxon>Geodermatophilales</taxon>
        <taxon>Geodermatophilaceae</taxon>
        <taxon>Blastococcus</taxon>
    </lineage>
</organism>
<name>H6RX90_BLASD</name>
<evidence type="ECO:0000259" key="7">
    <source>
        <dbReference type="PROSITE" id="PS50850"/>
    </source>
</evidence>
<dbReference type="PROSITE" id="PS50850">
    <property type="entry name" value="MFS"/>
    <property type="match status" value="1"/>
</dbReference>
<sequence>MSTAVAGSGKPEPATAVGEGVDTSEAPSVFDRAHRLTTAGLLMLVTFVAFESMAVATAMPTAVAELDGLAWYAWPFSAYLVASVVGMVVGGDVGDRRGPRAALLGGVAIFATGLLAAGVAGSMAVLVAARAVQGIGGGIIAVSLYVVAGQAYEARLRPRLFGAISAAWVLPALIGPVVAGLLTTHLTWRLVFLGLLPLIALGLALVLPAVRGLAVPGPDAVAAPARRWWALLAGAGIVALQYAGQRLDLLAAGLAVAGLAALALGLRALLPAGTATARPGLPAVVGARGLLAGAFFGMDALLPLALTELHGYPAAAAGVPLTAGALGWATASQLQGRRPDWSRTVVLRAGFLLLAAGLAGTALITLPGIGGWPAYLTWAVAGLGMGLGMPSLGVLLLDQSPEHRRGADSAAFQIADVTGSALLVGVVGVLVAASVTGALPLSAAVLAGVAVLTLVAVGGAVVAPRAGARPALTGDPSVRAATLSAS</sequence>
<dbReference type="Gene3D" id="1.20.1250.20">
    <property type="entry name" value="MFS general substrate transporter like domains"/>
    <property type="match status" value="1"/>
</dbReference>
<feature type="transmembrane region" description="Helical" evidence="6">
    <location>
        <begin position="409"/>
        <end position="435"/>
    </location>
</feature>
<dbReference type="GO" id="GO:0022857">
    <property type="term" value="F:transmembrane transporter activity"/>
    <property type="evidence" value="ECO:0007669"/>
    <property type="project" value="InterPro"/>
</dbReference>
<evidence type="ECO:0000256" key="2">
    <source>
        <dbReference type="ARBA" id="ARBA00022692"/>
    </source>
</evidence>
<accession>H6RX90</accession>